<organism evidence="6 7">
    <name type="scientific">Ornithinibacillus bavariensis</name>
    <dbReference type="NCBI Taxonomy" id="545502"/>
    <lineage>
        <taxon>Bacteria</taxon>
        <taxon>Bacillati</taxon>
        <taxon>Bacillota</taxon>
        <taxon>Bacilli</taxon>
        <taxon>Bacillales</taxon>
        <taxon>Bacillaceae</taxon>
        <taxon>Ornithinibacillus</taxon>
    </lineage>
</organism>
<evidence type="ECO:0000313" key="6">
    <source>
        <dbReference type="EMBL" id="GIO27112.1"/>
    </source>
</evidence>
<sequence>MNLQIQIDEKNNESFVHLSGEIDVYTASELKEALLPLTMKKGHLLEINLENVSYMDSTGLGIFINALKSAKEHASNLKLVNLQDRVHRLFQITGLNEVMDINTTIRGVDG</sequence>
<comment type="caution">
    <text evidence="6">The sequence shown here is derived from an EMBL/GenBank/DDBJ whole genome shotgun (WGS) entry which is preliminary data.</text>
</comment>
<evidence type="ECO:0000256" key="2">
    <source>
        <dbReference type="ARBA" id="ARBA00022553"/>
    </source>
</evidence>
<keyword evidence="7" id="KW-1185">Reference proteome</keyword>
<evidence type="ECO:0000259" key="5">
    <source>
        <dbReference type="PROSITE" id="PS50801"/>
    </source>
</evidence>
<gene>
    <name evidence="6" type="primary">rsbV</name>
    <name evidence="6" type="ORF">J43TS3_17230</name>
</gene>
<dbReference type="PROSITE" id="PS50801">
    <property type="entry name" value="STAS"/>
    <property type="match status" value="1"/>
</dbReference>
<keyword evidence="2" id="KW-0597">Phosphoprotein</keyword>
<proteinExistence type="inferred from homology"/>
<name>A0A919X9Z6_9BACI</name>
<protein>
    <recommendedName>
        <fullName evidence="4">Anti-sigma factor antagonist</fullName>
    </recommendedName>
</protein>
<dbReference type="EMBL" id="BORP01000003">
    <property type="protein sequence ID" value="GIO27112.1"/>
    <property type="molecule type" value="Genomic_DNA"/>
</dbReference>
<dbReference type="PANTHER" id="PTHR33495">
    <property type="entry name" value="ANTI-SIGMA FACTOR ANTAGONIST TM_1081-RELATED-RELATED"/>
    <property type="match status" value="1"/>
</dbReference>
<comment type="function">
    <text evidence="3">Positive regulator of sigma-B activity. Non-phosphorylated RsbV binds to RsbW, preventing its association with sigma-B. When phosphorylated, releases RsbW, which is then free to complex with and inactivate sigma-B.</text>
</comment>
<dbReference type="Gene3D" id="3.30.750.24">
    <property type="entry name" value="STAS domain"/>
    <property type="match status" value="1"/>
</dbReference>
<dbReference type="SUPFAM" id="SSF52091">
    <property type="entry name" value="SpoIIaa-like"/>
    <property type="match status" value="1"/>
</dbReference>
<dbReference type="Pfam" id="PF01740">
    <property type="entry name" value="STAS"/>
    <property type="match status" value="1"/>
</dbReference>
<reference evidence="6" key="1">
    <citation type="submission" date="2021-03" db="EMBL/GenBank/DDBJ databases">
        <title>Antimicrobial resistance genes in bacteria isolated from Japanese honey, and their potential for conferring macrolide and lincosamide resistance in the American foulbrood pathogen Paenibacillus larvae.</title>
        <authorList>
            <person name="Okamoto M."/>
            <person name="Kumagai M."/>
            <person name="Kanamori H."/>
            <person name="Takamatsu D."/>
        </authorList>
    </citation>
    <scope>NUCLEOTIDE SEQUENCE</scope>
    <source>
        <strain evidence="6">J43TS3</strain>
    </source>
</reference>
<dbReference type="PANTHER" id="PTHR33495:SF9">
    <property type="entry name" value="ANTI-SIGMA-B FACTOR ANTAGONIST"/>
    <property type="match status" value="1"/>
</dbReference>
<feature type="domain" description="STAS" evidence="5">
    <location>
        <begin position="3"/>
        <end position="110"/>
    </location>
</feature>
<evidence type="ECO:0000313" key="7">
    <source>
        <dbReference type="Proteomes" id="UP000676917"/>
    </source>
</evidence>
<dbReference type="AlphaFoldDB" id="A0A919X9Z6"/>
<dbReference type="GO" id="GO:0043856">
    <property type="term" value="F:anti-sigma factor antagonist activity"/>
    <property type="evidence" value="ECO:0007669"/>
    <property type="project" value="InterPro"/>
</dbReference>
<accession>A0A919X9Z6</accession>
<dbReference type="Proteomes" id="UP000676917">
    <property type="component" value="Unassembled WGS sequence"/>
</dbReference>
<dbReference type="InterPro" id="IPR036513">
    <property type="entry name" value="STAS_dom_sf"/>
</dbReference>
<dbReference type="RefSeq" id="WP_212920623.1">
    <property type="nucleotide sequence ID" value="NZ_BORP01000003.1"/>
</dbReference>
<dbReference type="InterPro" id="IPR002645">
    <property type="entry name" value="STAS_dom"/>
</dbReference>
<evidence type="ECO:0000256" key="4">
    <source>
        <dbReference type="RuleBase" id="RU003749"/>
    </source>
</evidence>
<dbReference type="CDD" id="cd07043">
    <property type="entry name" value="STAS_anti-anti-sigma_factors"/>
    <property type="match status" value="1"/>
</dbReference>
<dbReference type="NCBIfam" id="TIGR00377">
    <property type="entry name" value="ant_ant_sig"/>
    <property type="match status" value="1"/>
</dbReference>
<dbReference type="InterPro" id="IPR003658">
    <property type="entry name" value="Anti-sigma_ant"/>
</dbReference>
<evidence type="ECO:0000256" key="3">
    <source>
        <dbReference type="ARBA" id="ARBA00024670"/>
    </source>
</evidence>
<evidence type="ECO:0000256" key="1">
    <source>
        <dbReference type="ARBA" id="ARBA00009013"/>
    </source>
</evidence>
<comment type="similarity">
    <text evidence="1 4">Belongs to the anti-sigma-factor antagonist family.</text>
</comment>